<feature type="compositionally biased region" description="Low complexity" evidence="2">
    <location>
        <begin position="16"/>
        <end position="32"/>
    </location>
</feature>
<accession>A0ABC9Z0Z1</accession>
<feature type="compositionally biased region" description="Polar residues" evidence="2">
    <location>
        <begin position="1"/>
        <end position="10"/>
    </location>
</feature>
<dbReference type="SMART" id="SM00530">
    <property type="entry name" value="HTH_XRE"/>
    <property type="match status" value="1"/>
</dbReference>
<comment type="caution">
    <text evidence="4">The sequence shown here is derived from an EMBL/GenBank/DDBJ whole genome shotgun (WGS) entry which is preliminary data.</text>
</comment>
<organism evidence="4 5">
    <name type="scientific">Nocardia seriolae</name>
    <dbReference type="NCBI Taxonomy" id="37332"/>
    <lineage>
        <taxon>Bacteria</taxon>
        <taxon>Bacillati</taxon>
        <taxon>Actinomycetota</taxon>
        <taxon>Actinomycetes</taxon>
        <taxon>Mycobacteriales</taxon>
        <taxon>Nocardiaceae</taxon>
        <taxon>Nocardia</taxon>
    </lineage>
</organism>
<gene>
    <name evidence="4" type="ORF">NSK11_contig00114-0018</name>
</gene>
<dbReference type="PANTHER" id="PTHR46797:SF1">
    <property type="entry name" value="METHYLPHOSPHONATE SYNTHASE"/>
    <property type="match status" value="1"/>
</dbReference>
<dbReference type="SUPFAM" id="SSF51182">
    <property type="entry name" value="RmlC-like cupins"/>
    <property type="match status" value="1"/>
</dbReference>
<evidence type="ECO:0000256" key="2">
    <source>
        <dbReference type="SAM" id="MobiDB-lite"/>
    </source>
</evidence>
<reference evidence="5" key="1">
    <citation type="submission" date="2015-07" db="EMBL/GenBank/DDBJ databases">
        <title>Nocardia seriolae U-1 whole genome shotgun sequence.</title>
        <authorList>
            <person name="Imajoh M."/>
            <person name="Fukumoto Y."/>
            <person name="Sukeda M."/>
            <person name="Yamane J."/>
            <person name="Yamasaki K."/>
            <person name="Shimizu M."/>
            <person name="Ohnishi K."/>
            <person name="Oshima S."/>
        </authorList>
    </citation>
    <scope>NUCLEOTIDE SEQUENCE [LARGE SCALE GENOMIC DNA]</scope>
    <source>
        <strain evidence="5">U-1</strain>
    </source>
</reference>
<dbReference type="InterPro" id="IPR050807">
    <property type="entry name" value="TransReg_Diox_bact_type"/>
</dbReference>
<dbReference type="EMBL" id="BBYQ01000114">
    <property type="protein sequence ID" value="GAP31437.1"/>
    <property type="molecule type" value="Genomic_DNA"/>
</dbReference>
<proteinExistence type="predicted"/>
<dbReference type="InterPro" id="IPR001387">
    <property type="entry name" value="Cro/C1-type_HTH"/>
</dbReference>
<keyword evidence="5" id="KW-1185">Reference proteome</keyword>
<evidence type="ECO:0000256" key="1">
    <source>
        <dbReference type="ARBA" id="ARBA00023125"/>
    </source>
</evidence>
<dbReference type="SUPFAM" id="SSF47413">
    <property type="entry name" value="lambda repressor-like DNA-binding domains"/>
    <property type="match status" value="1"/>
</dbReference>
<keyword evidence="1" id="KW-0238">DNA-binding</keyword>
<dbReference type="InterPro" id="IPR011051">
    <property type="entry name" value="RmlC_Cupin_sf"/>
</dbReference>
<dbReference type="GO" id="GO:0003677">
    <property type="term" value="F:DNA binding"/>
    <property type="evidence" value="ECO:0007669"/>
    <property type="project" value="UniProtKB-KW"/>
</dbReference>
<dbReference type="InterPro" id="IPR010982">
    <property type="entry name" value="Lambda_DNA-bd_dom_sf"/>
</dbReference>
<dbReference type="Pfam" id="PF01381">
    <property type="entry name" value="HTH_3"/>
    <property type="match status" value="1"/>
</dbReference>
<evidence type="ECO:0000313" key="4">
    <source>
        <dbReference type="EMBL" id="GAP31437.1"/>
    </source>
</evidence>
<dbReference type="PROSITE" id="PS50943">
    <property type="entry name" value="HTH_CROC1"/>
    <property type="match status" value="1"/>
</dbReference>
<dbReference type="CDD" id="cd02209">
    <property type="entry name" value="cupin_XRE_C"/>
    <property type="match status" value="1"/>
</dbReference>
<feature type="region of interest" description="Disordered" evidence="2">
    <location>
        <begin position="1"/>
        <end position="32"/>
    </location>
</feature>
<name>A0ABC9Z0Z1_9NOCA</name>
<evidence type="ECO:0000313" key="5">
    <source>
        <dbReference type="Proteomes" id="UP000037179"/>
    </source>
</evidence>
<dbReference type="AlphaFoldDB" id="A0ABC9Z0Z1"/>
<dbReference type="InterPro" id="IPR014710">
    <property type="entry name" value="RmlC-like_jellyroll"/>
</dbReference>
<dbReference type="Proteomes" id="UP000037179">
    <property type="component" value="Unassembled WGS sequence"/>
</dbReference>
<feature type="domain" description="HTH cro/C1-type" evidence="3">
    <location>
        <begin position="39"/>
        <end position="93"/>
    </location>
</feature>
<dbReference type="Gene3D" id="1.10.260.40">
    <property type="entry name" value="lambda repressor-like DNA-binding domains"/>
    <property type="match status" value="1"/>
</dbReference>
<sequence>MNPIMTQPDSSLPVPAQETSASSREATTESPQEAIAAALRRERARSGLSLTEVARRAGIAKSTLSQLESGSGNPSIETLWALCIALDIQFSRLLDPPSPQVQVIRAGEAPALASGQSEYRIALLAASPPAVRRDIYRLTAEPGHPRESDPHSRGVVEHVVLCVGRAKVGPADAPVELAPGDYICYPGDMPHVFEALEPGTWGMLISEYS</sequence>
<dbReference type="CDD" id="cd00093">
    <property type="entry name" value="HTH_XRE"/>
    <property type="match status" value="1"/>
</dbReference>
<protein>
    <submittedName>
        <fullName evidence="4">XRE family transcriptional regulator</fullName>
    </submittedName>
</protein>
<evidence type="ECO:0000259" key="3">
    <source>
        <dbReference type="PROSITE" id="PS50943"/>
    </source>
</evidence>
<reference evidence="4 5" key="2">
    <citation type="journal article" date="2016" name="Genome Announc.">
        <title>Draft Genome Sequence of Erythromycin- and Oxytetracycline-Sensitive Nocardia seriolae Strain U-1 (NBRC 110359).</title>
        <authorList>
            <person name="Imajoh M."/>
            <person name="Sukeda M."/>
            <person name="Shimizu M."/>
            <person name="Yamane J."/>
            <person name="Ohnishi K."/>
            <person name="Oshima S."/>
        </authorList>
    </citation>
    <scope>NUCLEOTIDE SEQUENCE [LARGE SCALE GENOMIC DNA]</scope>
    <source>
        <strain evidence="4 5">U-1</strain>
    </source>
</reference>
<dbReference type="PANTHER" id="PTHR46797">
    <property type="entry name" value="HTH-TYPE TRANSCRIPTIONAL REGULATOR"/>
    <property type="match status" value="1"/>
</dbReference>
<dbReference type="Gene3D" id="2.60.120.10">
    <property type="entry name" value="Jelly Rolls"/>
    <property type="match status" value="1"/>
</dbReference>